<dbReference type="GO" id="GO:0055085">
    <property type="term" value="P:transmembrane transport"/>
    <property type="evidence" value="ECO:0007669"/>
    <property type="project" value="InterPro"/>
</dbReference>
<proteinExistence type="predicted"/>
<evidence type="ECO:0000256" key="4">
    <source>
        <dbReference type="ARBA" id="ARBA00023136"/>
    </source>
</evidence>
<feature type="transmembrane region" description="Helical" evidence="6">
    <location>
        <begin position="252"/>
        <end position="275"/>
    </location>
</feature>
<keyword evidence="2 6" id="KW-0812">Transmembrane</keyword>
<protein>
    <submittedName>
        <fullName evidence="8">Amino acid transporter</fullName>
    </submittedName>
</protein>
<evidence type="ECO:0000313" key="8">
    <source>
        <dbReference type="EMBL" id="SFW86425.1"/>
    </source>
</evidence>
<feature type="transmembrane region" description="Helical" evidence="6">
    <location>
        <begin position="79"/>
        <end position="100"/>
    </location>
</feature>
<feature type="transmembrane region" description="Helical" evidence="6">
    <location>
        <begin position="323"/>
        <end position="342"/>
    </location>
</feature>
<dbReference type="InterPro" id="IPR036291">
    <property type="entry name" value="NAD(P)-bd_dom_sf"/>
</dbReference>
<feature type="transmembrane region" description="Helical" evidence="6">
    <location>
        <begin position="12"/>
        <end position="33"/>
    </location>
</feature>
<feature type="region of interest" description="Disordered" evidence="5">
    <location>
        <begin position="572"/>
        <end position="645"/>
    </location>
</feature>
<dbReference type="PANTHER" id="PTHR42770">
    <property type="entry name" value="AMINO ACID TRANSPORTER-RELATED"/>
    <property type="match status" value="1"/>
</dbReference>
<feature type="transmembrane region" description="Helical" evidence="6">
    <location>
        <begin position="287"/>
        <end position="311"/>
    </location>
</feature>
<dbReference type="Pfam" id="PF00324">
    <property type="entry name" value="AA_permease"/>
    <property type="match status" value="1"/>
</dbReference>
<dbReference type="PANTHER" id="PTHR42770:SF16">
    <property type="entry name" value="AMINO ACID PERMEASE"/>
    <property type="match status" value="1"/>
</dbReference>
<evidence type="ECO:0000256" key="1">
    <source>
        <dbReference type="ARBA" id="ARBA00004141"/>
    </source>
</evidence>
<dbReference type="InterPro" id="IPR050367">
    <property type="entry name" value="APC_superfamily"/>
</dbReference>
<dbReference type="InterPro" id="IPR004841">
    <property type="entry name" value="AA-permease/SLC12A_dom"/>
</dbReference>
<accession>A0A1K1SQ29</accession>
<feature type="transmembrane region" description="Helical" evidence="6">
    <location>
        <begin position="152"/>
        <end position="172"/>
    </location>
</feature>
<evidence type="ECO:0000256" key="6">
    <source>
        <dbReference type="SAM" id="Phobius"/>
    </source>
</evidence>
<dbReference type="Gene3D" id="1.20.1740.10">
    <property type="entry name" value="Amino acid/polyamine transporter I"/>
    <property type="match status" value="1"/>
</dbReference>
<sequence>MRRSRRRRAGGATAYIAVLAYNAATIGIFGALADFGAQVMTGLLGTPVPWQLVALVTCLAVAVLAYFEVTLSAKVLGVALAAEVLVLLAFDVAVLLKHGFRGFSLEVYPPSVVFGGGFGVSLMLAFGSFVGFEATALYGEEARDPHRAVPRATYLALAIIAGFYLVTTWAAISAYGVDQARMAAAADPQDFVFNAGADYLGKGYADVMGILVVTSLFAAFLAFHCNTARYEVALARDGLLPRRLAGLHPKHGSPVAASATQLILLAVTTIGFTLAGQDPYRGMSASLYGLGVLGIVLLQAIAAASTVGYFLRHRGGEPVWGALLAPALGGVGLIAGLALMLANYPTVTGSSLVWVNSLPWTLPAAALIGGTCPCPTWLTGDVTTSPAPRRATRTPCDRARRGLRLSREHSRETHRSSERHDILITANLTGSPHLRARGGGCLIQVPSMAGRTVLPGLSPYHVAKWASRASSRRSGPRSSRLASTRYPWTRAWCAPCFRPPSAVPVGLRRTAARTAGPAVLPHGSSRCLVNRLPSAAARGVSSLSFASSRTQGEGHGVAVCVQNHVGYAGSEVASPKRRHRVRSGQGSAVVEREGVPGELRRGRVLAGPAAPQRRYAEQRELGQLEGQGNRGRDIRPLGTPRDTPR</sequence>
<reference evidence="9" key="1">
    <citation type="submission" date="2016-11" db="EMBL/GenBank/DDBJ databases">
        <authorList>
            <person name="Varghese N."/>
            <person name="Submissions S."/>
        </authorList>
    </citation>
    <scope>NUCLEOTIDE SEQUENCE [LARGE SCALE GENOMIC DNA]</scope>
    <source>
        <strain evidence="9">DSM 44671</strain>
    </source>
</reference>
<feature type="domain" description="Amino acid permease/ SLC12A" evidence="7">
    <location>
        <begin position="7"/>
        <end position="268"/>
    </location>
</feature>
<feature type="compositionally biased region" description="Basic and acidic residues" evidence="5">
    <location>
        <begin position="590"/>
        <end position="601"/>
    </location>
</feature>
<keyword evidence="9" id="KW-1185">Reference proteome</keyword>
<name>A0A1K1SQ29_9PSEU</name>
<keyword evidence="3 6" id="KW-1133">Transmembrane helix</keyword>
<dbReference type="AlphaFoldDB" id="A0A1K1SQ29"/>
<evidence type="ECO:0000256" key="2">
    <source>
        <dbReference type="ARBA" id="ARBA00022692"/>
    </source>
</evidence>
<dbReference type="Proteomes" id="UP000182740">
    <property type="component" value="Unassembled WGS sequence"/>
</dbReference>
<feature type="transmembrane region" description="Helical" evidence="6">
    <location>
        <begin position="112"/>
        <end position="132"/>
    </location>
</feature>
<dbReference type="SUPFAM" id="SSF51735">
    <property type="entry name" value="NAD(P)-binding Rossmann-fold domains"/>
    <property type="match status" value="1"/>
</dbReference>
<keyword evidence="4 6" id="KW-0472">Membrane</keyword>
<dbReference type="EMBL" id="FPJG01000006">
    <property type="protein sequence ID" value="SFW86425.1"/>
    <property type="molecule type" value="Genomic_DNA"/>
</dbReference>
<evidence type="ECO:0000256" key="5">
    <source>
        <dbReference type="SAM" id="MobiDB-lite"/>
    </source>
</evidence>
<gene>
    <name evidence="8" type="ORF">SAMN04489730_6385</name>
</gene>
<feature type="transmembrane region" description="Helical" evidence="6">
    <location>
        <begin position="48"/>
        <end position="67"/>
    </location>
</feature>
<comment type="subcellular location">
    <subcellularLocation>
        <location evidence="1">Membrane</location>
        <topology evidence="1">Multi-pass membrane protein</topology>
    </subcellularLocation>
</comment>
<evidence type="ECO:0000313" key="9">
    <source>
        <dbReference type="Proteomes" id="UP000182740"/>
    </source>
</evidence>
<evidence type="ECO:0000256" key="3">
    <source>
        <dbReference type="ARBA" id="ARBA00022989"/>
    </source>
</evidence>
<organism evidence="8 9">
    <name type="scientific">Amycolatopsis australiensis</name>
    <dbReference type="NCBI Taxonomy" id="546364"/>
    <lineage>
        <taxon>Bacteria</taxon>
        <taxon>Bacillati</taxon>
        <taxon>Actinomycetota</taxon>
        <taxon>Actinomycetes</taxon>
        <taxon>Pseudonocardiales</taxon>
        <taxon>Pseudonocardiaceae</taxon>
        <taxon>Amycolatopsis</taxon>
    </lineage>
</organism>
<dbReference type="STRING" id="546364.SAMN04489730_6385"/>
<dbReference type="OrthoDB" id="137613at2"/>
<feature type="transmembrane region" description="Helical" evidence="6">
    <location>
        <begin position="203"/>
        <end position="223"/>
    </location>
</feature>
<dbReference type="GO" id="GO:0016020">
    <property type="term" value="C:membrane"/>
    <property type="evidence" value="ECO:0007669"/>
    <property type="project" value="UniProtKB-SubCell"/>
</dbReference>
<evidence type="ECO:0000259" key="7">
    <source>
        <dbReference type="Pfam" id="PF00324"/>
    </source>
</evidence>